<protein>
    <submittedName>
        <fullName evidence="1">Uncharacterized protein</fullName>
    </submittedName>
</protein>
<proteinExistence type="predicted"/>
<organism evidence="1">
    <name type="scientific">Siphoviridae sp. ctGkF12</name>
    <dbReference type="NCBI Taxonomy" id="2826224"/>
    <lineage>
        <taxon>Viruses</taxon>
        <taxon>Duplodnaviria</taxon>
        <taxon>Heunggongvirae</taxon>
        <taxon>Uroviricota</taxon>
        <taxon>Caudoviricetes</taxon>
    </lineage>
</organism>
<reference evidence="1" key="1">
    <citation type="journal article" date="2021" name="Proc. Natl. Acad. Sci. U.S.A.">
        <title>A Catalog of Tens of Thousands of Viruses from Human Metagenomes Reveals Hidden Associations with Chronic Diseases.</title>
        <authorList>
            <person name="Tisza M.J."/>
            <person name="Buck C.B."/>
        </authorList>
    </citation>
    <scope>NUCLEOTIDE SEQUENCE</scope>
    <source>
        <strain evidence="1">CtGkF12</strain>
    </source>
</reference>
<accession>A0A8S5M8E0</accession>
<evidence type="ECO:0000313" key="1">
    <source>
        <dbReference type="EMBL" id="DAD78484.1"/>
    </source>
</evidence>
<name>A0A8S5M8E0_9CAUD</name>
<sequence>MIEGKLNIAFDKIKEKYIKAATQKFIEVGERSIIEARDNGSYTDRTGNLRNSVGYVVLLDGIEQSQSNINKLNRKQFDTIKAKYPKGLVLIVVAGMNYAAYVEAKGYNVLSSAELMAENILKQLYGS</sequence>
<dbReference type="EMBL" id="BK014844">
    <property type="protein sequence ID" value="DAD78484.1"/>
    <property type="molecule type" value="Genomic_DNA"/>
</dbReference>